<gene>
    <name evidence="3" type="ORF">G6047_08645</name>
</gene>
<dbReference type="InterPro" id="IPR025665">
    <property type="entry name" value="Beta-barrel_OMP_2"/>
</dbReference>
<dbReference type="SUPFAM" id="SSF56925">
    <property type="entry name" value="OMPA-like"/>
    <property type="match status" value="1"/>
</dbReference>
<feature type="chain" id="PRO_5038092146" evidence="1">
    <location>
        <begin position="19"/>
        <end position="183"/>
    </location>
</feature>
<organism evidence="3 4">
    <name type="scientific">Flavobacterium silvaticum</name>
    <dbReference type="NCBI Taxonomy" id="1852020"/>
    <lineage>
        <taxon>Bacteria</taxon>
        <taxon>Pseudomonadati</taxon>
        <taxon>Bacteroidota</taxon>
        <taxon>Flavobacteriia</taxon>
        <taxon>Flavobacteriales</taxon>
        <taxon>Flavobacteriaceae</taxon>
        <taxon>Flavobacterium</taxon>
    </lineage>
</organism>
<name>A0A972FRL9_9FLAO</name>
<comment type="caution">
    <text evidence="3">The sequence shown here is derived from an EMBL/GenBank/DDBJ whole genome shotgun (WGS) entry which is preliminary data.</text>
</comment>
<keyword evidence="4" id="KW-1185">Reference proteome</keyword>
<protein>
    <submittedName>
        <fullName evidence="3">PorT family protein</fullName>
    </submittedName>
</protein>
<evidence type="ECO:0000256" key="1">
    <source>
        <dbReference type="SAM" id="SignalP"/>
    </source>
</evidence>
<proteinExistence type="predicted"/>
<dbReference type="RefSeq" id="WP_169527207.1">
    <property type="nucleotide sequence ID" value="NZ_JAAMPU010000104.1"/>
</dbReference>
<keyword evidence="1" id="KW-0732">Signal</keyword>
<evidence type="ECO:0000259" key="2">
    <source>
        <dbReference type="Pfam" id="PF13568"/>
    </source>
</evidence>
<dbReference type="Proteomes" id="UP000712080">
    <property type="component" value="Unassembled WGS sequence"/>
</dbReference>
<dbReference type="InterPro" id="IPR011250">
    <property type="entry name" value="OMP/PagP_B-barrel"/>
</dbReference>
<dbReference type="EMBL" id="JAAMPU010000104">
    <property type="protein sequence ID" value="NMH28099.1"/>
    <property type="molecule type" value="Genomic_DNA"/>
</dbReference>
<evidence type="ECO:0000313" key="3">
    <source>
        <dbReference type="EMBL" id="NMH28099.1"/>
    </source>
</evidence>
<feature type="domain" description="Outer membrane protein beta-barrel" evidence="2">
    <location>
        <begin position="17"/>
        <end position="163"/>
    </location>
</feature>
<feature type="signal peptide" evidence="1">
    <location>
        <begin position="1"/>
        <end position="18"/>
    </location>
</feature>
<dbReference type="Pfam" id="PF13568">
    <property type="entry name" value="OMP_b-brl_2"/>
    <property type="match status" value="1"/>
</dbReference>
<reference evidence="3" key="1">
    <citation type="submission" date="2020-02" db="EMBL/GenBank/DDBJ databases">
        <title>Flavobacterium sp. genome.</title>
        <authorList>
            <person name="Jung H.S."/>
            <person name="Baek J.H."/>
            <person name="Jeon C.O."/>
        </authorList>
    </citation>
    <scope>NUCLEOTIDE SEQUENCE</scope>
    <source>
        <strain evidence="3">SE-s28</strain>
    </source>
</reference>
<sequence>MKKLLVLLLISVSFGTQAQFLRFGFKAGPNFSNFNGGVSGIDYKGKTGFHAGALVQLKLLDNFALQPELLYSSQGAEVKDAGDFNLNYISVPVLAKFFVVSDKLSIDVGPQFSFLVDDTKLVYNQISGSESGESFDFALAGGLGVHLTKSIWVQARYTIGLTEASSSAEVKNAVFQVSGAFVF</sequence>
<evidence type="ECO:0000313" key="4">
    <source>
        <dbReference type="Proteomes" id="UP000712080"/>
    </source>
</evidence>
<accession>A0A972FRL9</accession>
<dbReference type="AlphaFoldDB" id="A0A972FRL9"/>